<keyword evidence="7 10" id="KW-0472">Membrane</keyword>
<evidence type="ECO:0000256" key="5">
    <source>
        <dbReference type="ARBA" id="ARBA00022927"/>
    </source>
</evidence>
<comment type="similarity">
    <text evidence="8">Belongs to the exbB/tolQ family.</text>
</comment>
<feature type="transmembrane region" description="Helical" evidence="10">
    <location>
        <begin position="113"/>
        <end position="136"/>
    </location>
</feature>
<protein>
    <submittedName>
        <fullName evidence="12">MotA/TolQ/ExbB proton channel family protein</fullName>
    </submittedName>
</protein>
<proteinExistence type="inferred from homology"/>
<accession>A0A8H2JLX2</accession>
<feature type="transmembrane region" description="Helical" evidence="10">
    <location>
        <begin position="20"/>
        <end position="40"/>
    </location>
</feature>
<comment type="subcellular location">
    <subcellularLocation>
        <location evidence="1">Cell membrane</location>
        <topology evidence="1">Multi-pass membrane protein</topology>
    </subcellularLocation>
    <subcellularLocation>
        <location evidence="8">Membrane</location>
        <topology evidence="8">Multi-pass membrane protein</topology>
    </subcellularLocation>
</comment>
<keyword evidence="13" id="KW-1185">Reference proteome</keyword>
<keyword evidence="5 8" id="KW-0653">Protein transport</keyword>
<evidence type="ECO:0000256" key="9">
    <source>
        <dbReference type="SAM" id="MobiDB-lite"/>
    </source>
</evidence>
<dbReference type="InterPro" id="IPR002898">
    <property type="entry name" value="MotA_ExbB_proton_chnl"/>
</dbReference>
<dbReference type="InterPro" id="IPR050790">
    <property type="entry name" value="ExbB/TolQ_transport"/>
</dbReference>
<feature type="domain" description="MotA/TolQ/ExbB proton channel" evidence="11">
    <location>
        <begin position="90"/>
        <end position="194"/>
    </location>
</feature>
<keyword evidence="6 10" id="KW-1133">Transmembrane helix</keyword>
<dbReference type="EMBL" id="SZVP01000007">
    <property type="protein sequence ID" value="TMM45243.1"/>
    <property type="molecule type" value="Genomic_DNA"/>
</dbReference>
<feature type="compositionally biased region" description="Low complexity" evidence="9">
    <location>
        <begin position="223"/>
        <end position="245"/>
    </location>
</feature>
<gene>
    <name evidence="12" type="ORF">FCS21_09120</name>
</gene>
<sequence>MPLFNSIYAQLGMMTWPLTVVSLITLMIILERSLFVLLNSRNSTQYFIRKISQISQVNSDDLTLLSTQLSGNKDTFSQGANMLLSHRHFKKSLREESVSLWLQKKRQNYTSGLRVLTIIGVISPLIGLLGTVLGLIDMFKNLGTMNGVIAPAQLADGLGLAMSTTAAGLLVALPAITSAQLFHLWADRALAQIEYGLNHCNLFLEGVTYHANVSKHSVQGASNNNAETPLTTNTATSTSTAATLA</sequence>
<evidence type="ECO:0000313" key="13">
    <source>
        <dbReference type="Proteomes" id="UP000307702"/>
    </source>
</evidence>
<dbReference type="PANTHER" id="PTHR30625:SF15">
    <property type="entry name" value="BIOPOLYMER TRANSPORT PROTEIN EXBB"/>
    <property type="match status" value="1"/>
</dbReference>
<evidence type="ECO:0000256" key="10">
    <source>
        <dbReference type="SAM" id="Phobius"/>
    </source>
</evidence>
<dbReference type="OrthoDB" id="5916588at2"/>
<evidence type="ECO:0000256" key="4">
    <source>
        <dbReference type="ARBA" id="ARBA00022692"/>
    </source>
</evidence>
<dbReference type="Proteomes" id="UP000307702">
    <property type="component" value="Unassembled WGS sequence"/>
</dbReference>
<evidence type="ECO:0000256" key="6">
    <source>
        <dbReference type="ARBA" id="ARBA00022989"/>
    </source>
</evidence>
<feature type="transmembrane region" description="Helical" evidence="10">
    <location>
        <begin position="166"/>
        <end position="186"/>
    </location>
</feature>
<keyword evidence="2 8" id="KW-0813">Transport</keyword>
<organism evidence="12 13">
    <name type="scientific">Colwellia ponticola</name>
    <dbReference type="NCBI Taxonomy" id="2304625"/>
    <lineage>
        <taxon>Bacteria</taxon>
        <taxon>Pseudomonadati</taxon>
        <taxon>Pseudomonadota</taxon>
        <taxon>Gammaproteobacteria</taxon>
        <taxon>Alteromonadales</taxon>
        <taxon>Colwelliaceae</taxon>
        <taxon>Colwellia</taxon>
    </lineage>
</organism>
<dbReference type="RefSeq" id="WP_138622620.1">
    <property type="nucleotide sequence ID" value="NZ_SZVP01000007.1"/>
</dbReference>
<dbReference type="Pfam" id="PF01618">
    <property type="entry name" value="MotA_ExbB"/>
    <property type="match status" value="1"/>
</dbReference>
<dbReference type="AlphaFoldDB" id="A0A8H2JLX2"/>
<keyword evidence="3" id="KW-1003">Cell membrane</keyword>
<keyword evidence="4 10" id="KW-0812">Transmembrane</keyword>
<name>A0A8H2JLX2_9GAMM</name>
<reference evidence="12 13" key="1">
    <citation type="submission" date="2019-05" db="EMBL/GenBank/DDBJ databases">
        <title>Colwellia ponticola sp. nov., isolated from seawater.</title>
        <authorList>
            <person name="Yoon J.-H."/>
        </authorList>
    </citation>
    <scope>NUCLEOTIDE SEQUENCE [LARGE SCALE GENOMIC DNA]</scope>
    <source>
        <strain evidence="12 13">OISW-25</strain>
    </source>
</reference>
<evidence type="ECO:0000313" key="12">
    <source>
        <dbReference type="EMBL" id="TMM45243.1"/>
    </source>
</evidence>
<evidence type="ECO:0000259" key="11">
    <source>
        <dbReference type="Pfam" id="PF01618"/>
    </source>
</evidence>
<evidence type="ECO:0000256" key="8">
    <source>
        <dbReference type="RuleBase" id="RU004057"/>
    </source>
</evidence>
<dbReference type="PANTHER" id="PTHR30625">
    <property type="entry name" value="PROTEIN TOLQ"/>
    <property type="match status" value="1"/>
</dbReference>
<dbReference type="GO" id="GO:0005886">
    <property type="term" value="C:plasma membrane"/>
    <property type="evidence" value="ECO:0007669"/>
    <property type="project" value="UniProtKB-SubCell"/>
</dbReference>
<evidence type="ECO:0000256" key="2">
    <source>
        <dbReference type="ARBA" id="ARBA00022448"/>
    </source>
</evidence>
<evidence type="ECO:0000256" key="3">
    <source>
        <dbReference type="ARBA" id="ARBA00022475"/>
    </source>
</evidence>
<evidence type="ECO:0000256" key="7">
    <source>
        <dbReference type="ARBA" id="ARBA00023136"/>
    </source>
</evidence>
<evidence type="ECO:0000256" key="1">
    <source>
        <dbReference type="ARBA" id="ARBA00004651"/>
    </source>
</evidence>
<feature type="region of interest" description="Disordered" evidence="9">
    <location>
        <begin position="220"/>
        <end position="245"/>
    </location>
</feature>
<dbReference type="GO" id="GO:0017038">
    <property type="term" value="P:protein import"/>
    <property type="evidence" value="ECO:0007669"/>
    <property type="project" value="TreeGrafter"/>
</dbReference>
<comment type="caution">
    <text evidence="12">The sequence shown here is derived from an EMBL/GenBank/DDBJ whole genome shotgun (WGS) entry which is preliminary data.</text>
</comment>